<protein>
    <submittedName>
        <fullName evidence="2">Uncharacterized protein</fullName>
    </submittedName>
</protein>
<accession>A0ABV1MV30</accession>
<evidence type="ECO:0000313" key="3">
    <source>
        <dbReference type="Proteomes" id="UP001478862"/>
    </source>
</evidence>
<comment type="caution">
    <text evidence="2">The sequence shown here is derived from an EMBL/GenBank/DDBJ whole genome shotgun (WGS) entry which is preliminary data.</text>
</comment>
<sequence length="101" mass="11769">MIINEWIVNHYLWTVVVAVLLLMIIIPTSVYFKAHSISKINIWIGIGILVFAVIVSSLSTKEKHIYYNYKNYSEVEQLESDGWEVVNVYDNKNIIHAKKDK</sequence>
<keyword evidence="1" id="KW-0472">Membrane</keyword>
<keyword evidence="1" id="KW-0812">Transmembrane</keyword>
<dbReference type="RefSeq" id="WP_349659728.1">
    <property type="nucleotide sequence ID" value="NZ_JBEGDG010000007.1"/>
</dbReference>
<keyword evidence="1" id="KW-1133">Transmembrane helix</keyword>
<feature type="transmembrane region" description="Helical" evidence="1">
    <location>
        <begin position="12"/>
        <end position="34"/>
    </location>
</feature>
<organism evidence="2 3">
    <name type="scientific">Lysinibacillus zambalensis</name>
    <dbReference type="NCBI Taxonomy" id="3160866"/>
    <lineage>
        <taxon>Bacteria</taxon>
        <taxon>Bacillati</taxon>
        <taxon>Bacillota</taxon>
        <taxon>Bacilli</taxon>
        <taxon>Bacillales</taxon>
        <taxon>Bacillaceae</taxon>
        <taxon>Lysinibacillus</taxon>
    </lineage>
</organism>
<reference evidence="2 3" key="1">
    <citation type="submission" date="2024-06" db="EMBL/GenBank/DDBJ databases">
        <title>Lysinibacillus zambalefons sp. nov., a Novel Firmicute Isolated from the Poon Bato Zambales Hyperalkaline Spring.</title>
        <authorList>
            <person name="Aja J.A."/>
            <person name="Lazaro J.E.H."/>
            <person name="Llorin L.D."/>
            <person name="Lim K.R."/>
            <person name="Teodosio J."/>
            <person name="Dalisay D.S."/>
        </authorList>
    </citation>
    <scope>NUCLEOTIDE SEQUENCE [LARGE SCALE GENOMIC DNA]</scope>
    <source>
        <strain evidence="2 3">M3</strain>
    </source>
</reference>
<feature type="transmembrane region" description="Helical" evidence="1">
    <location>
        <begin position="40"/>
        <end position="60"/>
    </location>
</feature>
<evidence type="ECO:0000256" key="1">
    <source>
        <dbReference type="SAM" id="Phobius"/>
    </source>
</evidence>
<name>A0ABV1MV30_9BACI</name>
<evidence type="ECO:0000313" key="2">
    <source>
        <dbReference type="EMBL" id="MEQ6355098.1"/>
    </source>
</evidence>
<gene>
    <name evidence="2" type="ORF">ABNX05_10765</name>
</gene>
<keyword evidence="3" id="KW-1185">Reference proteome</keyword>
<dbReference type="EMBL" id="JBEGDG010000007">
    <property type="protein sequence ID" value="MEQ6355098.1"/>
    <property type="molecule type" value="Genomic_DNA"/>
</dbReference>
<proteinExistence type="predicted"/>
<dbReference type="Proteomes" id="UP001478862">
    <property type="component" value="Unassembled WGS sequence"/>
</dbReference>